<dbReference type="Gene3D" id="3.30.70.270">
    <property type="match status" value="1"/>
</dbReference>
<dbReference type="InterPro" id="IPR043128">
    <property type="entry name" value="Rev_trsase/Diguanyl_cyclase"/>
</dbReference>
<dbReference type="InterPro" id="IPR000477">
    <property type="entry name" value="RT_dom"/>
</dbReference>
<dbReference type="InterPro" id="IPR022048">
    <property type="entry name" value="Envelope_fusion-like"/>
</dbReference>
<dbReference type="EMBL" id="JBEDNZ010000015">
    <property type="protein sequence ID" value="KAL0829413.1"/>
    <property type="molecule type" value="Genomic_DNA"/>
</dbReference>
<dbReference type="Gene3D" id="3.10.10.10">
    <property type="entry name" value="HIV Type 1 Reverse Transcriptase, subunit A, domain 1"/>
    <property type="match status" value="1"/>
</dbReference>
<sequence>MRIDNILKGDNQDYEDELMVYETMYNKIKRQLNRKLSSTTHLQQSTPKIDIPVFTGRYSQWPTFFDLFNETIHNNNSLSNAQKMQYLKGKLRGEAERLIQHLTISAENYETARDLLTHRYNNTQALFTNQIEIFLSQPSVHRQSSYELKRLYDTTMECIHAIHNLGVDTTSWDPLIVHLICKKLDAETYIDYKESRKSLRELPSFEELMNFIESKFTALEPLSKKEKDAQIQPKPSATSRPTFRPIYHKKMQQSKPYQAVATFTPKCPLCEEKHDLYQCTRFLNMSPETRLTTIAKHEICKNCLYKHYGKGCHSTKRCKYCNESHNSIIHDDISQSRSKAVSISSPSTSTSNDNRTVKPHGNKQHNVNHVAADDEEILLTTVSLRVKAADGTYITLRALLDQGSQISLLSENAAQILGLQRRHINASVSGIGISTKSGKGIVTMDCQSLYEDYNFTTQALIISKVINCLPNNTFSKQSWPHLQHINLADPDYNVSKPIDLLLDASIYSEIIMSGLIKGPIQAPIAQQTKLGWILSGNVKKFNCHVVINEVDEITKFWEVEGIHENSSNMSEQEQFCEDLYQTTTKRLDTGRYQVALPMKQGFEELLGTSKPKAIMQFKQLEKRMAKNNALSNAYCNFMQEYLDLGHMRTAEATDDMTSMPTCYLPHHGVLNMDSTSTKFRTVFNASSKTSSGHSLNDLMECGPNLQQDLQGLILLWRTHKYVITADIEKMFRQILIREQDTHLQTIVWRSSPQDHLREYQLTTVTYGTKAAPFLAIRTLRQIAQDHAEDYPLAAAALESSFYMDDLMSGHDSKEQVNELQRQLIEVLQGAGMNLRKWSSNDPDLINDLTASQISTPLEFRDTESRKTLGLRWNPSFDTFTFQNKIDYTTDNKKHTKRQLLSDISKIYDPLGWLSPITIKAKIVFQQTWLADLQWDDELPTDIQTEWQHLRDDLKNIEKFQIVRYLGNKQNYHLHGFCDASEKAYACAVYITTYDHKGDFTTRLVVAKTKLAPHKKQVSLPRLELLGALLLSQLIRKVTDSISVSSITAWTDSMVVLGWLSGDINKWKPFVANRVRQIISIIPASNWHHVRSEDNAADCATRGLSSKSLQDQKLWWEGPIWLNSPNPYQNLPTTEIEIPTIEVKKSAVVNTALHQSENIIINLLKDNSSLTRVIRIVSWVSRFITRLRRQNCTSQLNVVDTLTADELQSAQNLIIKNVQSRDFEDDIYHLKKQGHVRNSSKIASLNPYIDESGILRIGGRLEHATISRSAKHPVILSAKHRLTELIINQAHISTLHGGPRLTLSFIRNNYWIIGGIRVVKKIIRQCIKCRRFSQETNHQIMADLPRPRVNPSRPFTNTGVDFTGFVEVKANKGRGIKTTKGYIAVFVCLATKAVHLELVSDLSTPAFLAAFRRMCARRGTPRHVYSDNGTNFVGADKILKLEHKAILDTIDASFIKNISEIGVSWNFNCPVFPSAGGLWEAAVKSMKYHLKRVLGDQKLTYEEFITLLHQIEACMNSRPLCPLSENSDEEVLTPGHFLVGDSLISRPQTDPGNINLPTRWHLVQTMNKQFWKRWSTEYLQHLQTRSKWRNPSENMKVNDIVIIKEDNMPPGKWALGRIIQVHPGTDGFVRVVSLKTQNNIIKRPIIKLIKLPVHDVTKQHQTELDEENLPRQSQQPKEKTQRVGNSQKTFKTNFISLTLLTLIAILSPSMQQNAAPFNILDIDKGQNLYFDKISDLRHIKDEWKLVIYYNMTTYWHGLSDIKRYVTHIQSLCHVNTPYDSTVMQLQHTIDEIEHYNNLLRYQNKRLKRGLVNGIGYLANSLFGVLDERFADQYKNDIETIVHNENHLRNLIKNQTLIIESEYNIIKRNEEIMTNQVTFIKQTLKNLSIEVGQVRLDNQKDNYIIASSLAASTILSNLRRMQQVLLNTITDISHGQVDIHLFSPEQLEQQINFIAGQLHGDLALPTDITNMRQLYKLLKVFGRVCENYLIIEVRIPLVSNDVYELNKIITVPQRKGEQIRYVISSYQYIAFDVKKDAAFLLSEGSLRACIHGQKDTILCSLDEPIYDLKIKQSICDIKLINTDVTVNESPCSSHLAPCIADKWIKLHRRNSWLYSCCNECTVRIFCSTGTAVRSIMGTGVITMGQGCTIKGETFSIRSHNLYLSELHHQSEPIEMPKISILNTIINSSYTDPPISTEDHQLIYNQLRTDIDRIKEESSKQINVHDIHHYTIAYILLAGIILISCCAVYFWRMNRKQPPVPTTEEAIKEISHAVSTFSIDQGTSTTPVATQRFRVPSIN</sequence>
<dbReference type="InterPro" id="IPR012337">
    <property type="entry name" value="RNaseH-like_sf"/>
</dbReference>
<dbReference type="InterPro" id="IPR040676">
    <property type="entry name" value="DUF5641"/>
</dbReference>
<dbReference type="Pfam" id="PF18701">
    <property type="entry name" value="DUF5641"/>
    <property type="match status" value="1"/>
</dbReference>
<gene>
    <name evidence="4" type="ORF">ABMA28_004186</name>
</gene>
<feature type="compositionally biased region" description="Low complexity" evidence="1">
    <location>
        <begin position="342"/>
        <end position="351"/>
    </location>
</feature>
<dbReference type="SUPFAM" id="SSF56672">
    <property type="entry name" value="DNA/RNA polymerases"/>
    <property type="match status" value="1"/>
</dbReference>
<evidence type="ECO:0000256" key="1">
    <source>
        <dbReference type="SAM" id="MobiDB-lite"/>
    </source>
</evidence>
<proteinExistence type="predicted"/>
<keyword evidence="2" id="KW-0812">Transmembrane</keyword>
<feature type="region of interest" description="Disordered" evidence="1">
    <location>
        <begin position="335"/>
        <end position="364"/>
    </location>
</feature>
<dbReference type="Gene3D" id="3.30.420.10">
    <property type="entry name" value="Ribonuclease H-like superfamily/Ribonuclease H"/>
    <property type="match status" value="1"/>
</dbReference>
<dbReference type="Proteomes" id="UP001549921">
    <property type="component" value="Unassembled WGS sequence"/>
</dbReference>
<keyword evidence="2" id="KW-1133">Transmembrane helix</keyword>
<protein>
    <recommendedName>
        <fullName evidence="3">Integrase catalytic domain-containing protein</fullName>
    </recommendedName>
</protein>
<evidence type="ECO:0000259" key="3">
    <source>
        <dbReference type="PROSITE" id="PS50994"/>
    </source>
</evidence>
<dbReference type="Pfam" id="PF00078">
    <property type="entry name" value="RVT_1"/>
    <property type="match status" value="1"/>
</dbReference>
<dbReference type="InterPro" id="IPR001584">
    <property type="entry name" value="Integrase_cat-core"/>
</dbReference>
<dbReference type="InterPro" id="IPR036397">
    <property type="entry name" value="RNaseH_sf"/>
</dbReference>
<evidence type="ECO:0000256" key="2">
    <source>
        <dbReference type="SAM" id="Phobius"/>
    </source>
</evidence>
<dbReference type="InterPro" id="IPR041588">
    <property type="entry name" value="Integrase_H2C2"/>
</dbReference>
<evidence type="ECO:0000313" key="4">
    <source>
        <dbReference type="EMBL" id="KAL0829413.1"/>
    </source>
</evidence>
<keyword evidence="2" id="KW-0472">Membrane</keyword>
<organism evidence="4 5">
    <name type="scientific">Loxostege sticticalis</name>
    <name type="common">Beet webworm moth</name>
    <dbReference type="NCBI Taxonomy" id="481309"/>
    <lineage>
        <taxon>Eukaryota</taxon>
        <taxon>Metazoa</taxon>
        <taxon>Ecdysozoa</taxon>
        <taxon>Arthropoda</taxon>
        <taxon>Hexapoda</taxon>
        <taxon>Insecta</taxon>
        <taxon>Pterygota</taxon>
        <taxon>Neoptera</taxon>
        <taxon>Endopterygota</taxon>
        <taxon>Lepidoptera</taxon>
        <taxon>Glossata</taxon>
        <taxon>Ditrysia</taxon>
        <taxon>Pyraloidea</taxon>
        <taxon>Crambidae</taxon>
        <taxon>Pyraustinae</taxon>
        <taxon>Loxostege</taxon>
    </lineage>
</organism>
<dbReference type="SUPFAM" id="SSF53098">
    <property type="entry name" value="Ribonuclease H-like"/>
    <property type="match status" value="1"/>
</dbReference>
<reference evidence="4 5" key="1">
    <citation type="submission" date="2024-06" db="EMBL/GenBank/DDBJ databases">
        <title>A chromosome-level genome assembly of beet webworm, Loxostege sticticalis.</title>
        <authorList>
            <person name="Zhang Y."/>
        </authorList>
    </citation>
    <scope>NUCLEOTIDE SEQUENCE [LARGE SCALE GENOMIC DNA]</scope>
    <source>
        <strain evidence="4">AQ028</strain>
        <tissue evidence="4">Male pupae</tissue>
    </source>
</reference>
<name>A0ABD0SUI8_LOXSC</name>
<dbReference type="GO" id="GO:0042575">
    <property type="term" value="C:DNA polymerase complex"/>
    <property type="evidence" value="ECO:0007669"/>
    <property type="project" value="UniProtKB-ARBA"/>
</dbReference>
<dbReference type="InterPro" id="IPR005312">
    <property type="entry name" value="DUF1759"/>
</dbReference>
<comment type="caution">
    <text evidence="4">The sequence shown here is derived from an EMBL/GenBank/DDBJ whole genome shotgun (WGS) entry which is preliminary data.</text>
</comment>
<feature type="region of interest" description="Disordered" evidence="1">
    <location>
        <begin position="1660"/>
        <end position="1684"/>
    </location>
</feature>
<dbReference type="Pfam" id="PF12259">
    <property type="entry name" value="Baculo_F"/>
    <property type="match status" value="1"/>
</dbReference>
<dbReference type="Pfam" id="PF17921">
    <property type="entry name" value="Integrase_H2C2"/>
    <property type="match status" value="1"/>
</dbReference>
<dbReference type="CDD" id="cd01644">
    <property type="entry name" value="RT_pepA17"/>
    <property type="match status" value="1"/>
</dbReference>
<dbReference type="PROSITE" id="PS50994">
    <property type="entry name" value="INTEGRASE"/>
    <property type="match status" value="1"/>
</dbReference>
<dbReference type="Pfam" id="PF05380">
    <property type="entry name" value="Peptidase_A17"/>
    <property type="match status" value="1"/>
</dbReference>
<feature type="domain" description="Integrase catalytic" evidence="3">
    <location>
        <begin position="1349"/>
        <end position="1541"/>
    </location>
</feature>
<accession>A0ABD0SUI8</accession>
<feature type="transmembrane region" description="Helical" evidence="2">
    <location>
        <begin position="2229"/>
        <end position="2248"/>
    </location>
</feature>
<dbReference type="Pfam" id="PF03564">
    <property type="entry name" value="DUF1759"/>
    <property type="match status" value="1"/>
</dbReference>
<dbReference type="PANTHER" id="PTHR47331">
    <property type="entry name" value="PHD-TYPE DOMAIN-CONTAINING PROTEIN"/>
    <property type="match status" value="1"/>
</dbReference>
<dbReference type="InterPro" id="IPR043502">
    <property type="entry name" value="DNA/RNA_pol_sf"/>
</dbReference>
<dbReference type="InterPro" id="IPR008042">
    <property type="entry name" value="Retrotrans_Pao"/>
</dbReference>
<dbReference type="PANTHER" id="PTHR47331:SF1">
    <property type="entry name" value="GAG-LIKE PROTEIN"/>
    <property type="match status" value="1"/>
</dbReference>
<evidence type="ECO:0000313" key="5">
    <source>
        <dbReference type="Proteomes" id="UP001549921"/>
    </source>
</evidence>
<dbReference type="GO" id="GO:0071897">
    <property type="term" value="P:DNA biosynthetic process"/>
    <property type="evidence" value="ECO:0007669"/>
    <property type="project" value="UniProtKB-ARBA"/>
</dbReference>